<dbReference type="PANTHER" id="PTHR47861">
    <property type="entry name" value="FKBP-TYPE PEPTIDYL-PROLYL CIS-TRANS ISOMERASE SLYD"/>
    <property type="match status" value="1"/>
</dbReference>
<accession>A0ABW8PYR7</accession>
<dbReference type="PROSITE" id="PS50059">
    <property type="entry name" value="FKBP_PPIASE"/>
    <property type="match status" value="1"/>
</dbReference>
<comment type="subcellular location">
    <subcellularLocation>
        <location evidence="2">Cytoplasm</location>
    </subcellularLocation>
</comment>
<evidence type="ECO:0000256" key="4">
    <source>
        <dbReference type="ARBA" id="ARBA00022490"/>
    </source>
</evidence>
<comment type="catalytic activity">
    <reaction evidence="1 9 10">
        <text>[protein]-peptidylproline (omega=180) = [protein]-peptidylproline (omega=0)</text>
        <dbReference type="Rhea" id="RHEA:16237"/>
        <dbReference type="Rhea" id="RHEA-COMP:10747"/>
        <dbReference type="Rhea" id="RHEA-COMP:10748"/>
        <dbReference type="ChEBI" id="CHEBI:83833"/>
        <dbReference type="ChEBI" id="CHEBI:83834"/>
        <dbReference type="EC" id="5.2.1.8"/>
    </reaction>
</comment>
<keyword evidence="5 9" id="KW-0697">Rotamase</keyword>
<dbReference type="InterPro" id="IPR001179">
    <property type="entry name" value="PPIase_FKBP_dom"/>
</dbReference>
<protein>
    <recommendedName>
        <fullName evidence="10">Peptidyl-prolyl cis-trans isomerase</fullName>
        <ecNumber evidence="10">5.2.1.8</ecNumber>
    </recommendedName>
</protein>
<keyword evidence="7 9" id="KW-0413">Isomerase</keyword>
<proteinExistence type="inferred from homology"/>
<evidence type="ECO:0000256" key="3">
    <source>
        <dbReference type="ARBA" id="ARBA00006577"/>
    </source>
</evidence>
<dbReference type="Gene3D" id="3.10.50.40">
    <property type="match status" value="1"/>
</dbReference>
<dbReference type="EMBL" id="JBANFI010000006">
    <property type="protein sequence ID" value="MFK7161414.1"/>
    <property type="molecule type" value="Genomic_DNA"/>
</dbReference>
<reference evidence="13 14" key="1">
    <citation type="submission" date="2024-02" db="EMBL/GenBank/DDBJ databases">
        <title>Marinospirillum sp. MEB 164 isolated from Lonar lake sediment.</title>
        <authorList>
            <person name="Joshi A."/>
            <person name="Thite S."/>
        </authorList>
    </citation>
    <scope>NUCLEOTIDE SEQUENCE [LARGE SCALE GENOMIC DNA]</scope>
    <source>
        <strain evidence="13 14">MEB164</strain>
    </source>
</reference>
<evidence type="ECO:0000256" key="2">
    <source>
        <dbReference type="ARBA" id="ARBA00004496"/>
    </source>
</evidence>
<evidence type="ECO:0000256" key="8">
    <source>
        <dbReference type="ARBA" id="ARBA00037071"/>
    </source>
</evidence>
<dbReference type="InterPro" id="IPR046357">
    <property type="entry name" value="PPIase_dom_sf"/>
</dbReference>
<dbReference type="Pfam" id="PF00254">
    <property type="entry name" value="FKBP_C"/>
    <property type="match status" value="1"/>
</dbReference>
<gene>
    <name evidence="13" type="ORF">V6U78_10235</name>
</gene>
<feature type="region of interest" description="Disordered" evidence="11">
    <location>
        <begin position="142"/>
        <end position="161"/>
    </location>
</feature>
<evidence type="ECO:0000256" key="9">
    <source>
        <dbReference type="PROSITE-ProRule" id="PRU00277"/>
    </source>
</evidence>
<dbReference type="GO" id="GO:0016853">
    <property type="term" value="F:isomerase activity"/>
    <property type="evidence" value="ECO:0007669"/>
    <property type="project" value="UniProtKB-KW"/>
</dbReference>
<dbReference type="RefSeq" id="WP_405340189.1">
    <property type="nucleotide sequence ID" value="NZ_JBANFI010000006.1"/>
</dbReference>
<name>A0ABW8PYR7_9GAMM</name>
<sequence>MQVAANTVVAIHYTLTNPEGQVLDSSQGGAPLAYLHGHSNIIPGLENALVGKQAGDEFEVVVAPAEAYGERDDNLVQQVQRSAFQGVDSIEVGMQFQTQGPGGPMVVTVVDVSESEVTIDANHPLAGVELNFKGQVETVRAASEEEVQHGHAHEGDLAHPH</sequence>
<dbReference type="EC" id="5.2.1.8" evidence="10"/>
<dbReference type="Proteomes" id="UP001621714">
    <property type="component" value="Unassembled WGS sequence"/>
</dbReference>
<evidence type="ECO:0000259" key="12">
    <source>
        <dbReference type="PROSITE" id="PS50059"/>
    </source>
</evidence>
<dbReference type="SUPFAM" id="SSF54534">
    <property type="entry name" value="FKBP-like"/>
    <property type="match status" value="1"/>
</dbReference>
<evidence type="ECO:0000313" key="14">
    <source>
        <dbReference type="Proteomes" id="UP001621714"/>
    </source>
</evidence>
<evidence type="ECO:0000256" key="1">
    <source>
        <dbReference type="ARBA" id="ARBA00000971"/>
    </source>
</evidence>
<keyword evidence="14" id="KW-1185">Reference proteome</keyword>
<evidence type="ECO:0000256" key="5">
    <source>
        <dbReference type="ARBA" id="ARBA00023110"/>
    </source>
</evidence>
<feature type="domain" description="PPIase FKBP-type" evidence="12">
    <location>
        <begin position="6"/>
        <end position="95"/>
    </location>
</feature>
<keyword evidence="6" id="KW-0143">Chaperone</keyword>
<evidence type="ECO:0000256" key="10">
    <source>
        <dbReference type="RuleBase" id="RU003915"/>
    </source>
</evidence>
<comment type="function">
    <text evidence="8">Also involved in hydrogenase metallocenter assembly, probably by participating in the nickel insertion step. This function in hydrogenase biosynthesis requires chaperone activity and the presence of the metal-binding domain, but not PPIase activity.</text>
</comment>
<organism evidence="13 14">
    <name type="scientific">Marinospirillum alkalitolerans</name>
    <dbReference type="NCBI Taxonomy" id="3123374"/>
    <lineage>
        <taxon>Bacteria</taxon>
        <taxon>Pseudomonadati</taxon>
        <taxon>Pseudomonadota</taxon>
        <taxon>Gammaproteobacteria</taxon>
        <taxon>Oceanospirillales</taxon>
        <taxon>Oceanospirillaceae</taxon>
        <taxon>Marinospirillum</taxon>
    </lineage>
</organism>
<keyword evidence="4" id="KW-0963">Cytoplasm</keyword>
<dbReference type="PANTHER" id="PTHR47861:SF3">
    <property type="entry name" value="FKBP-TYPE PEPTIDYL-PROLYL CIS-TRANS ISOMERASE SLYD"/>
    <property type="match status" value="1"/>
</dbReference>
<evidence type="ECO:0000256" key="6">
    <source>
        <dbReference type="ARBA" id="ARBA00023186"/>
    </source>
</evidence>
<comment type="similarity">
    <text evidence="3 10">Belongs to the FKBP-type PPIase family.</text>
</comment>
<evidence type="ECO:0000313" key="13">
    <source>
        <dbReference type="EMBL" id="MFK7161414.1"/>
    </source>
</evidence>
<evidence type="ECO:0000256" key="11">
    <source>
        <dbReference type="SAM" id="MobiDB-lite"/>
    </source>
</evidence>
<evidence type="ECO:0000256" key="7">
    <source>
        <dbReference type="ARBA" id="ARBA00023235"/>
    </source>
</evidence>
<comment type="caution">
    <text evidence="13">The sequence shown here is derived from an EMBL/GenBank/DDBJ whole genome shotgun (WGS) entry which is preliminary data.</text>
</comment>